<dbReference type="AlphaFoldDB" id="A0A6J4QQN7"/>
<accession>A0A6J4QQN7</accession>
<proteinExistence type="predicted"/>
<protein>
    <submittedName>
        <fullName evidence="2">Uncharacterized protein</fullName>
    </submittedName>
</protein>
<reference evidence="2" key="1">
    <citation type="submission" date="2020-02" db="EMBL/GenBank/DDBJ databases">
        <authorList>
            <person name="Meier V. D."/>
        </authorList>
    </citation>
    <scope>NUCLEOTIDE SEQUENCE</scope>
    <source>
        <strain evidence="2">AVDCRST_MAG37</strain>
    </source>
</reference>
<name>A0A6J4QQN7_9ACTN</name>
<gene>
    <name evidence="2" type="ORF">AVDCRST_MAG37-2291</name>
</gene>
<feature type="region of interest" description="Disordered" evidence="1">
    <location>
        <begin position="15"/>
        <end position="40"/>
    </location>
</feature>
<evidence type="ECO:0000313" key="2">
    <source>
        <dbReference type="EMBL" id="CAA9450611.1"/>
    </source>
</evidence>
<organism evidence="2">
    <name type="scientific">uncultured Rubrobacteraceae bacterium</name>
    <dbReference type="NCBI Taxonomy" id="349277"/>
    <lineage>
        <taxon>Bacteria</taxon>
        <taxon>Bacillati</taxon>
        <taxon>Actinomycetota</taxon>
        <taxon>Rubrobacteria</taxon>
        <taxon>Rubrobacterales</taxon>
        <taxon>Rubrobacteraceae</taxon>
        <taxon>environmental samples</taxon>
    </lineage>
</organism>
<dbReference type="EMBL" id="CADCVD010000108">
    <property type="protein sequence ID" value="CAA9450611.1"/>
    <property type="molecule type" value="Genomic_DNA"/>
</dbReference>
<evidence type="ECO:0000256" key="1">
    <source>
        <dbReference type="SAM" id="MobiDB-lite"/>
    </source>
</evidence>
<sequence length="40" mass="4447">MQRYYPEATSRKAIRIPDETLAEPVTNSRAPLARSASMAP</sequence>